<organism evidence="4 5">
    <name type="scientific">Streptomyces mesophilus</name>
    <dbReference type="NCBI Taxonomy" id="1775132"/>
    <lineage>
        <taxon>Bacteria</taxon>
        <taxon>Bacillati</taxon>
        <taxon>Actinomycetota</taxon>
        <taxon>Actinomycetes</taxon>
        <taxon>Kitasatosporales</taxon>
        <taxon>Streptomycetaceae</taxon>
        <taxon>Streptomyces</taxon>
    </lineage>
</organism>
<evidence type="ECO:0000259" key="3">
    <source>
        <dbReference type="PROSITE" id="PS50801"/>
    </source>
</evidence>
<evidence type="ECO:0000313" key="4">
    <source>
        <dbReference type="EMBL" id="NGO74341.1"/>
    </source>
</evidence>
<dbReference type="SUPFAM" id="SSF52091">
    <property type="entry name" value="SpoIIaa-like"/>
    <property type="match status" value="1"/>
</dbReference>
<dbReference type="InterPro" id="IPR002645">
    <property type="entry name" value="STAS_dom"/>
</dbReference>
<protein>
    <recommendedName>
        <fullName evidence="2">Anti-sigma factor antagonist</fullName>
    </recommendedName>
</protein>
<gene>
    <name evidence="4" type="ORF">G6045_01380</name>
</gene>
<name>A0A6G4XCG7_9ACTN</name>
<dbReference type="CDD" id="cd07043">
    <property type="entry name" value="STAS_anti-anti-sigma_factors"/>
    <property type="match status" value="1"/>
</dbReference>
<dbReference type="AlphaFoldDB" id="A0A6G4XCG7"/>
<keyword evidence="5" id="KW-1185">Reference proteome</keyword>
<dbReference type="RefSeq" id="WP_165329857.1">
    <property type="nucleotide sequence ID" value="NZ_JAAKZW010000002.1"/>
</dbReference>
<comment type="similarity">
    <text evidence="1 2">Belongs to the anti-sigma-factor antagonist family.</text>
</comment>
<comment type="caution">
    <text evidence="4">The sequence shown here is derived from an EMBL/GenBank/DDBJ whole genome shotgun (WGS) entry which is preliminary data.</text>
</comment>
<dbReference type="PROSITE" id="PS50801">
    <property type="entry name" value="STAS"/>
    <property type="match status" value="1"/>
</dbReference>
<proteinExistence type="inferred from homology"/>
<reference evidence="4 5" key="1">
    <citation type="submission" date="2020-02" db="EMBL/GenBank/DDBJ databases">
        <title>Whole-genome analyses of novel actinobacteria.</title>
        <authorList>
            <person name="Sahin N."/>
            <person name="Tokatli A."/>
        </authorList>
    </citation>
    <scope>NUCLEOTIDE SEQUENCE [LARGE SCALE GENOMIC DNA]</scope>
    <source>
        <strain evidence="4 5">YC504</strain>
    </source>
</reference>
<dbReference type="Pfam" id="PF01740">
    <property type="entry name" value="STAS"/>
    <property type="match status" value="1"/>
</dbReference>
<dbReference type="NCBIfam" id="TIGR00377">
    <property type="entry name" value="ant_ant_sig"/>
    <property type="match status" value="1"/>
</dbReference>
<accession>A0A6G4XCG7</accession>
<evidence type="ECO:0000256" key="2">
    <source>
        <dbReference type="RuleBase" id="RU003749"/>
    </source>
</evidence>
<dbReference type="GO" id="GO:0043856">
    <property type="term" value="F:anti-sigma factor antagonist activity"/>
    <property type="evidence" value="ECO:0007669"/>
    <property type="project" value="InterPro"/>
</dbReference>
<dbReference type="Gene3D" id="3.30.750.24">
    <property type="entry name" value="STAS domain"/>
    <property type="match status" value="1"/>
</dbReference>
<dbReference type="InterPro" id="IPR036513">
    <property type="entry name" value="STAS_dom_sf"/>
</dbReference>
<evidence type="ECO:0000313" key="5">
    <source>
        <dbReference type="Proteomes" id="UP000481109"/>
    </source>
</evidence>
<sequence length="128" mass="13117">MNPTSPFSVTHRACRGGTVLTITGELDYDATPAVRKALESVCLSAGDLLVLDLTQVPFCDSSGITQLIAARNTAIGRRAAIAVAGLTPAVSRVLHITGLNAVLPSYASPDEAFSTAGARGTGPVAEHD</sequence>
<dbReference type="Proteomes" id="UP000481109">
    <property type="component" value="Unassembled WGS sequence"/>
</dbReference>
<evidence type="ECO:0000256" key="1">
    <source>
        <dbReference type="ARBA" id="ARBA00009013"/>
    </source>
</evidence>
<dbReference type="PANTHER" id="PTHR33495:SF2">
    <property type="entry name" value="ANTI-SIGMA FACTOR ANTAGONIST TM_1081-RELATED"/>
    <property type="match status" value="1"/>
</dbReference>
<feature type="domain" description="STAS" evidence="3">
    <location>
        <begin position="16"/>
        <end position="116"/>
    </location>
</feature>
<dbReference type="PANTHER" id="PTHR33495">
    <property type="entry name" value="ANTI-SIGMA FACTOR ANTAGONIST TM_1081-RELATED-RELATED"/>
    <property type="match status" value="1"/>
</dbReference>
<dbReference type="EMBL" id="JAAKZW010000002">
    <property type="protein sequence ID" value="NGO74341.1"/>
    <property type="molecule type" value="Genomic_DNA"/>
</dbReference>
<dbReference type="InterPro" id="IPR003658">
    <property type="entry name" value="Anti-sigma_ant"/>
</dbReference>